<reference evidence="7 8" key="2">
    <citation type="journal article" date="2012" name="Stand. Genomic Sci.">
        <title>Complete Genome Sequence of Clostridium clariflavum DSM 19732.</title>
        <authorList>
            <person name="Izquierdo J.A."/>
            <person name="Goodwin L."/>
            <person name="Davenport K.W."/>
            <person name="Teshima H."/>
            <person name="Bruce D."/>
            <person name="Detter C."/>
            <person name="Tapia R."/>
            <person name="Han S."/>
            <person name="Land M."/>
            <person name="Hauser L."/>
            <person name="Jeffries C.D."/>
            <person name="Han J."/>
            <person name="Pitluck S."/>
            <person name="Nolan M."/>
            <person name="Chen A."/>
            <person name="Huntemann M."/>
            <person name="Mavromatis K."/>
            <person name="Mikhailova N."/>
            <person name="Liolios K."/>
            <person name="Woyke T."/>
            <person name="Lynd L.R."/>
        </authorList>
    </citation>
    <scope>NUCLEOTIDE SEQUENCE [LARGE SCALE GENOMIC DNA]</scope>
    <source>
        <strain evidence="8">DSM 19732 / NBRC 101661 / EBR45</strain>
    </source>
</reference>
<dbReference type="SUPFAM" id="SSF49384">
    <property type="entry name" value="Carbohydrate-binding domain"/>
    <property type="match status" value="1"/>
</dbReference>
<dbReference type="OrthoDB" id="1357684at2"/>
<protein>
    <submittedName>
        <fullName evidence="7">Copper amine oxidase family protein</fullName>
    </submittedName>
</protein>
<evidence type="ECO:0000256" key="4">
    <source>
        <dbReference type="SAM" id="SignalP"/>
    </source>
</evidence>
<dbReference type="Pfam" id="PF00963">
    <property type="entry name" value="Cohesin"/>
    <property type="match status" value="1"/>
</dbReference>
<evidence type="ECO:0000259" key="5">
    <source>
        <dbReference type="Pfam" id="PF00963"/>
    </source>
</evidence>
<keyword evidence="4" id="KW-0732">Signal</keyword>
<dbReference type="RefSeq" id="WP_014255160.1">
    <property type="nucleotide sequence ID" value="NC_016627.1"/>
</dbReference>
<evidence type="ECO:0000256" key="3">
    <source>
        <dbReference type="ARBA" id="ARBA00022737"/>
    </source>
</evidence>
<keyword evidence="3" id="KW-0677">Repeat</keyword>
<sequence precursor="true">MKKFISGLIIGGILATSVCTFAEEATSWKAELPTFKVFVRGEEFISENPPVVVEGRTYLPLRAMGDALGVPVEWNAELRQAEVAMTDKKPDSTQTNTPVQPATSTVTSWTAYKATFKVMVKGQEFISENPPIVVEGRTYLPLRALGDALGVPVEWNADLRQVEVDMKTTVTPTPQVTPKPTDTTKTVIGTIKAEPATTIDVPINVSFDTTRGLNTFNLTLAFDNDNLEFVEVKPGDIITDPDTNFAYHYSQDENLIRMLFLNETMQEDGVIRTEGVLATVRLKVKDNAKSSESELAIVGKATFADTKLSTLDIELSTGDVTVVK</sequence>
<evidence type="ECO:0000313" key="8">
    <source>
        <dbReference type="Proteomes" id="UP000005435"/>
    </source>
</evidence>
<feature type="domain" description="Copper amine oxidase-like N-terminal" evidence="6">
    <location>
        <begin position="39"/>
        <end position="88"/>
    </location>
</feature>
<dbReference type="InterPro" id="IPR002102">
    <property type="entry name" value="Cohesin_dom"/>
</dbReference>
<dbReference type="KEGG" id="ccl:Clocl_1978"/>
<dbReference type="AlphaFoldDB" id="G8LVJ1"/>
<dbReference type="Proteomes" id="UP000005435">
    <property type="component" value="Chromosome"/>
</dbReference>
<feature type="signal peptide" evidence="4">
    <location>
        <begin position="1"/>
        <end position="22"/>
    </location>
</feature>
<dbReference type="InterPro" id="IPR008965">
    <property type="entry name" value="CBM2/CBM3_carb-bd_dom_sf"/>
</dbReference>
<dbReference type="InterPro" id="IPR036582">
    <property type="entry name" value="Mao_N_sf"/>
</dbReference>
<dbReference type="CDD" id="cd08548">
    <property type="entry name" value="Type_I_cohesin_like"/>
    <property type="match status" value="1"/>
</dbReference>
<dbReference type="Gene3D" id="2.60.40.680">
    <property type="match status" value="1"/>
</dbReference>
<organism evidence="7 8">
    <name type="scientific">Acetivibrio clariflavus (strain DSM 19732 / NBRC 101661 / EBR45)</name>
    <name type="common">Clostridium clariflavum</name>
    <dbReference type="NCBI Taxonomy" id="720554"/>
    <lineage>
        <taxon>Bacteria</taxon>
        <taxon>Bacillati</taxon>
        <taxon>Bacillota</taxon>
        <taxon>Clostridia</taxon>
        <taxon>Eubacteriales</taxon>
        <taxon>Oscillospiraceae</taxon>
        <taxon>Acetivibrio</taxon>
    </lineage>
</organism>
<feature type="domain" description="Cohesin" evidence="5">
    <location>
        <begin position="185"/>
        <end position="322"/>
    </location>
</feature>
<evidence type="ECO:0000313" key="7">
    <source>
        <dbReference type="EMBL" id="AEV68580.1"/>
    </source>
</evidence>
<evidence type="ECO:0000259" key="6">
    <source>
        <dbReference type="Pfam" id="PF07833"/>
    </source>
</evidence>
<evidence type="ECO:0000256" key="2">
    <source>
        <dbReference type="ARBA" id="ARBA00022525"/>
    </source>
</evidence>
<evidence type="ECO:0000256" key="1">
    <source>
        <dbReference type="ARBA" id="ARBA00004613"/>
    </source>
</evidence>
<dbReference type="eggNOG" id="COG0860">
    <property type="taxonomic scope" value="Bacteria"/>
</dbReference>
<dbReference type="HOGENOM" id="CLU_857127_0_0_9"/>
<keyword evidence="2" id="KW-0964">Secreted</keyword>
<keyword evidence="8" id="KW-1185">Reference proteome</keyword>
<name>G8LVJ1_ACECE</name>
<dbReference type="Pfam" id="PF07833">
    <property type="entry name" value="Cu_amine_oxidN1"/>
    <property type="match status" value="2"/>
</dbReference>
<dbReference type="EMBL" id="CP003065">
    <property type="protein sequence ID" value="AEV68580.1"/>
    <property type="molecule type" value="Genomic_DNA"/>
</dbReference>
<proteinExistence type="predicted"/>
<dbReference type="GO" id="GO:0005576">
    <property type="term" value="C:extracellular region"/>
    <property type="evidence" value="ECO:0007669"/>
    <property type="project" value="UniProtKB-SubCell"/>
</dbReference>
<gene>
    <name evidence="7" type="ordered locus">Clocl_1978</name>
</gene>
<dbReference type="STRING" id="720554.Clocl_1978"/>
<dbReference type="SUPFAM" id="SSF55383">
    <property type="entry name" value="Copper amine oxidase, domain N"/>
    <property type="match status" value="2"/>
</dbReference>
<feature type="chain" id="PRO_5003511583" evidence="4">
    <location>
        <begin position="23"/>
        <end position="324"/>
    </location>
</feature>
<reference evidence="8" key="1">
    <citation type="submission" date="2011-12" db="EMBL/GenBank/DDBJ databases">
        <title>Complete sequence of Clostridium clariflavum DSM 19732.</title>
        <authorList>
            <consortium name="US DOE Joint Genome Institute"/>
            <person name="Lucas S."/>
            <person name="Han J."/>
            <person name="Lapidus A."/>
            <person name="Cheng J.-F."/>
            <person name="Goodwin L."/>
            <person name="Pitluck S."/>
            <person name="Peters L."/>
            <person name="Teshima H."/>
            <person name="Detter J.C."/>
            <person name="Han C."/>
            <person name="Tapia R."/>
            <person name="Land M."/>
            <person name="Hauser L."/>
            <person name="Kyrpides N."/>
            <person name="Ivanova N."/>
            <person name="Pagani I."/>
            <person name="Kitzmiller T."/>
            <person name="Lynd L."/>
            <person name="Izquierdo J."/>
            <person name="Woyke T."/>
        </authorList>
    </citation>
    <scope>NUCLEOTIDE SEQUENCE [LARGE SCALE GENOMIC DNA]</scope>
    <source>
        <strain evidence="8">DSM 19732 / NBRC 101661 / EBR45</strain>
    </source>
</reference>
<accession>G8LVJ1</accession>
<dbReference type="InterPro" id="IPR012854">
    <property type="entry name" value="Cu_amine_oxidase-like_N"/>
</dbReference>
<comment type="subcellular location">
    <subcellularLocation>
        <location evidence="1">Secreted</location>
    </subcellularLocation>
</comment>
<dbReference type="GO" id="GO:0000272">
    <property type="term" value="P:polysaccharide catabolic process"/>
    <property type="evidence" value="ECO:0007669"/>
    <property type="project" value="InterPro"/>
</dbReference>
<dbReference type="Gene3D" id="3.30.457.10">
    <property type="entry name" value="Copper amine oxidase-like, N-terminal domain"/>
    <property type="match status" value="1"/>
</dbReference>
<dbReference type="GO" id="GO:0030246">
    <property type="term" value="F:carbohydrate binding"/>
    <property type="evidence" value="ECO:0007669"/>
    <property type="project" value="InterPro"/>
</dbReference>
<feature type="domain" description="Copper amine oxidase-like N-terminal" evidence="6">
    <location>
        <begin position="120"/>
        <end position="170"/>
    </location>
</feature>